<keyword evidence="4 6" id="KW-1133">Transmembrane helix</keyword>
<dbReference type="Proteomes" id="UP000248817">
    <property type="component" value="Unassembled WGS sequence"/>
</dbReference>
<protein>
    <recommendedName>
        <fullName evidence="6">Copper transport protein</fullName>
    </recommendedName>
</protein>
<dbReference type="PANTHER" id="PTHR12483">
    <property type="entry name" value="SOLUTE CARRIER FAMILY 31 COPPER TRANSPORTERS"/>
    <property type="match status" value="1"/>
</dbReference>
<evidence type="ECO:0000256" key="5">
    <source>
        <dbReference type="ARBA" id="ARBA00023136"/>
    </source>
</evidence>
<keyword evidence="6" id="KW-0186">Copper</keyword>
<proteinExistence type="inferred from homology"/>
<organism evidence="7 8">
    <name type="scientific">Aspergillus indologenus CBS 114.80</name>
    <dbReference type="NCBI Taxonomy" id="1450541"/>
    <lineage>
        <taxon>Eukaryota</taxon>
        <taxon>Fungi</taxon>
        <taxon>Dikarya</taxon>
        <taxon>Ascomycota</taxon>
        <taxon>Pezizomycotina</taxon>
        <taxon>Eurotiomycetes</taxon>
        <taxon>Eurotiomycetidae</taxon>
        <taxon>Eurotiales</taxon>
        <taxon>Aspergillaceae</taxon>
        <taxon>Aspergillus</taxon>
        <taxon>Aspergillus subgen. Circumdati</taxon>
    </lineage>
</organism>
<evidence type="ECO:0000256" key="4">
    <source>
        <dbReference type="ARBA" id="ARBA00022989"/>
    </source>
</evidence>
<keyword evidence="8" id="KW-1185">Reference proteome</keyword>
<dbReference type="GO" id="GO:0016020">
    <property type="term" value="C:membrane"/>
    <property type="evidence" value="ECO:0007669"/>
    <property type="project" value="UniProtKB-SubCell"/>
</dbReference>
<keyword evidence="6" id="KW-0187">Copper transport</keyword>
<keyword evidence="6" id="KW-0406">Ion transport</keyword>
<dbReference type="AlphaFoldDB" id="A0A2V5IRM3"/>
<evidence type="ECO:0000313" key="7">
    <source>
        <dbReference type="EMBL" id="PYI31260.1"/>
    </source>
</evidence>
<dbReference type="GO" id="GO:0005375">
    <property type="term" value="F:copper ion transmembrane transporter activity"/>
    <property type="evidence" value="ECO:0007669"/>
    <property type="project" value="UniProtKB-UniRule"/>
</dbReference>
<evidence type="ECO:0000256" key="2">
    <source>
        <dbReference type="ARBA" id="ARBA00006921"/>
    </source>
</evidence>
<dbReference type="InterPro" id="IPR007274">
    <property type="entry name" value="Cop_transporter"/>
</dbReference>
<dbReference type="EMBL" id="KZ825505">
    <property type="protein sequence ID" value="PYI31260.1"/>
    <property type="molecule type" value="Genomic_DNA"/>
</dbReference>
<feature type="transmembrane region" description="Helical" evidence="6">
    <location>
        <begin position="41"/>
        <end position="59"/>
    </location>
</feature>
<dbReference type="Pfam" id="PF04145">
    <property type="entry name" value="Ctr"/>
    <property type="match status" value="1"/>
</dbReference>
<comment type="similarity">
    <text evidence="2 6">Belongs to the copper transporter (Ctr) (TC 1.A.56) family. SLC31A subfamily.</text>
</comment>
<evidence type="ECO:0000256" key="6">
    <source>
        <dbReference type="RuleBase" id="RU367022"/>
    </source>
</evidence>
<sequence>MDMDMDMSMGTGSCQISMLWNWTTIDACFLSKSWHITTTRMFAGSCLGTIGLVLCLEFLRRVGREYDAFLVRRARWRDQFLSNGEPSRTETPPAPCASTSRCTDAVPAAAAAAAITGTSMATAAPPPFRPTLAEQLVRATLHMLQFAVAYFVMLLAMYFNGYIIICIIIGAFLGAFVFSWEVMGEGQGVGNDATAVTKCCG</sequence>
<evidence type="ECO:0000256" key="1">
    <source>
        <dbReference type="ARBA" id="ARBA00004141"/>
    </source>
</evidence>
<name>A0A2V5IRM3_9EURO</name>
<feature type="transmembrane region" description="Helical" evidence="6">
    <location>
        <begin position="162"/>
        <end position="180"/>
    </location>
</feature>
<keyword evidence="5 6" id="KW-0472">Membrane</keyword>
<evidence type="ECO:0000313" key="8">
    <source>
        <dbReference type="Proteomes" id="UP000248817"/>
    </source>
</evidence>
<dbReference type="PANTHER" id="PTHR12483:SF73">
    <property type="entry name" value="COPPER TRANSPORT PROTEIN CTR3"/>
    <property type="match status" value="1"/>
</dbReference>
<keyword evidence="3 6" id="KW-0812">Transmembrane</keyword>
<reference evidence="7 8" key="1">
    <citation type="submission" date="2018-02" db="EMBL/GenBank/DDBJ databases">
        <title>The genomes of Aspergillus section Nigri reveals drivers in fungal speciation.</title>
        <authorList>
            <consortium name="DOE Joint Genome Institute"/>
            <person name="Vesth T.C."/>
            <person name="Nybo J."/>
            <person name="Theobald S."/>
            <person name="Brandl J."/>
            <person name="Frisvad J.C."/>
            <person name="Nielsen K.F."/>
            <person name="Lyhne E.K."/>
            <person name="Kogle M.E."/>
            <person name="Kuo A."/>
            <person name="Riley R."/>
            <person name="Clum A."/>
            <person name="Nolan M."/>
            <person name="Lipzen A."/>
            <person name="Salamov A."/>
            <person name="Henrissat B."/>
            <person name="Wiebenga A."/>
            <person name="De vries R.P."/>
            <person name="Grigoriev I.V."/>
            <person name="Mortensen U.H."/>
            <person name="Andersen M.R."/>
            <person name="Baker S.E."/>
        </authorList>
    </citation>
    <scope>NUCLEOTIDE SEQUENCE [LARGE SCALE GENOMIC DNA]</scope>
    <source>
        <strain evidence="7 8">CBS 114.80</strain>
    </source>
</reference>
<comment type="subcellular location">
    <subcellularLocation>
        <location evidence="1 6">Membrane</location>
        <topology evidence="1 6">Multi-pass membrane protein</topology>
    </subcellularLocation>
</comment>
<accession>A0A2V5IRM3</accession>
<keyword evidence="6" id="KW-0813">Transport</keyword>
<gene>
    <name evidence="7" type="ORF">BP00DRAFT_344160</name>
</gene>
<evidence type="ECO:0000256" key="3">
    <source>
        <dbReference type="ARBA" id="ARBA00022692"/>
    </source>
</evidence>